<dbReference type="FunFam" id="3.30.1320.10:FF:000002">
    <property type="entry name" value="30S ribosomal protein S16"/>
    <property type="match status" value="1"/>
</dbReference>
<dbReference type="GO" id="GO:0015935">
    <property type="term" value="C:small ribosomal subunit"/>
    <property type="evidence" value="ECO:0007669"/>
    <property type="project" value="TreeGrafter"/>
</dbReference>
<comment type="caution">
    <text evidence="4">The sequence shown here is derived from an EMBL/GenBank/DDBJ whole genome shotgun (WGS) entry which is preliminary data.</text>
</comment>
<name>A0A2T2WHY3_9FIRM</name>
<dbReference type="PANTHER" id="PTHR12919:SF20">
    <property type="entry name" value="SMALL RIBOSOMAL SUBUNIT PROTEIN BS16M"/>
    <property type="match status" value="1"/>
</dbReference>
<evidence type="ECO:0000313" key="5">
    <source>
        <dbReference type="Proteomes" id="UP000241848"/>
    </source>
</evidence>
<comment type="similarity">
    <text evidence="3">Belongs to the bacterial ribosomal protein bS16 family.</text>
</comment>
<dbReference type="EMBL" id="PXYV01000026">
    <property type="protein sequence ID" value="PSR21844.1"/>
    <property type="molecule type" value="Genomic_DNA"/>
</dbReference>
<keyword evidence="2 3" id="KW-0687">Ribonucleoprotein</keyword>
<evidence type="ECO:0000256" key="1">
    <source>
        <dbReference type="ARBA" id="ARBA00022980"/>
    </source>
</evidence>
<dbReference type="AlphaFoldDB" id="A0A2T2WHY3"/>
<dbReference type="InterPro" id="IPR000307">
    <property type="entry name" value="Ribosomal_bS16"/>
</dbReference>
<dbReference type="GO" id="GO:0006412">
    <property type="term" value="P:translation"/>
    <property type="evidence" value="ECO:0007669"/>
    <property type="project" value="UniProtKB-UniRule"/>
</dbReference>
<dbReference type="NCBIfam" id="TIGR00002">
    <property type="entry name" value="S16"/>
    <property type="match status" value="1"/>
</dbReference>
<evidence type="ECO:0000256" key="2">
    <source>
        <dbReference type="ARBA" id="ARBA00023274"/>
    </source>
</evidence>
<dbReference type="HAMAP" id="MF_00385">
    <property type="entry name" value="Ribosomal_bS16"/>
    <property type="match status" value="1"/>
</dbReference>
<protein>
    <recommendedName>
        <fullName evidence="3">Small ribosomal subunit protein bS16</fullName>
    </recommendedName>
</protein>
<dbReference type="Proteomes" id="UP000241848">
    <property type="component" value="Unassembled WGS sequence"/>
</dbReference>
<organism evidence="4 5">
    <name type="scientific">Sulfobacillus acidophilus</name>
    <dbReference type="NCBI Taxonomy" id="53633"/>
    <lineage>
        <taxon>Bacteria</taxon>
        <taxon>Bacillati</taxon>
        <taxon>Bacillota</taxon>
        <taxon>Clostridia</taxon>
        <taxon>Eubacteriales</taxon>
        <taxon>Clostridiales Family XVII. Incertae Sedis</taxon>
        <taxon>Sulfobacillus</taxon>
    </lineage>
</organism>
<gene>
    <name evidence="3" type="primary">rpsP</name>
    <name evidence="4" type="ORF">C7B45_09135</name>
</gene>
<keyword evidence="1 3" id="KW-0689">Ribosomal protein</keyword>
<dbReference type="GO" id="GO:0003735">
    <property type="term" value="F:structural constituent of ribosome"/>
    <property type="evidence" value="ECO:0007669"/>
    <property type="project" value="InterPro"/>
</dbReference>
<evidence type="ECO:0000313" key="4">
    <source>
        <dbReference type="EMBL" id="PSR21844.1"/>
    </source>
</evidence>
<dbReference type="InterPro" id="IPR023803">
    <property type="entry name" value="Ribosomal_bS16_dom_sf"/>
</dbReference>
<dbReference type="PANTHER" id="PTHR12919">
    <property type="entry name" value="30S RIBOSOMAL PROTEIN S16"/>
    <property type="match status" value="1"/>
</dbReference>
<evidence type="ECO:0000256" key="3">
    <source>
        <dbReference type="HAMAP-Rule" id="MF_00385"/>
    </source>
</evidence>
<dbReference type="GO" id="GO:0005737">
    <property type="term" value="C:cytoplasm"/>
    <property type="evidence" value="ECO:0007669"/>
    <property type="project" value="UniProtKB-ARBA"/>
</dbReference>
<proteinExistence type="inferred from homology"/>
<sequence>MVKIRLRRMGAKKHPFYRVVVADARSPRDGRFIEEIGYYDPTKDPAVVKIDEEKAMRWIANGAQPTDTARALLRQTGVLKKIHDQKQEPKARVHES</sequence>
<reference evidence="4 5" key="1">
    <citation type="journal article" date="2014" name="BMC Genomics">
        <title>Comparison of environmental and isolate Sulfobacillus genomes reveals diverse carbon, sulfur, nitrogen, and hydrogen metabolisms.</title>
        <authorList>
            <person name="Justice N.B."/>
            <person name="Norman A."/>
            <person name="Brown C.T."/>
            <person name="Singh A."/>
            <person name="Thomas B.C."/>
            <person name="Banfield J.F."/>
        </authorList>
    </citation>
    <scope>NUCLEOTIDE SEQUENCE [LARGE SCALE GENOMIC DNA]</scope>
    <source>
        <strain evidence="4">AMDSBA3</strain>
    </source>
</reference>
<dbReference type="SUPFAM" id="SSF54565">
    <property type="entry name" value="Ribosomal protein S16"/>
    <property type="match status" value="1"/>
</dbReference>
<dbReference type="Gene3D" id="3.30.1320.10">
    <property type="match status" value="1"/>
</dbReference>
<dbReference type="Pfam" id="PF00886">
    <property type="entry name" value="Ribosomal_S16"/>
    <property type="match status" value="1"/>
</dbReference>
<accession>A0A2T2WHY3</accession>